<evidence type="ECO:0000259" key="1">
    <source>
        <dbReference type="Pfam" id="PF00364"/>
    </source>
</evidence>
<dbReference type="InterPro" id="IPR011053">
    <property type="entry name" value="Single_hybrid_motif"/>
</dbReference>
<keyword evidence="3" id="KW-1185">Reference proteome</keyword>
<sequence length="364" mass="39820">RTEFIGVKGEDWDEEIQITRVALPSCNSRTSIHSFYVVASLLLSSSSPHSFNFHVTPHPSFLTLTLMLFTFFTSLPFTLLCDTHSFCSTFPMASCSIGTPNIKVLNLHFGGKKVGLSRQFGTRSWISRLQYTSLVMSRQTVRFLASSNGPSTEIQFAARSEGSEEIRSSCLTSELIPNINEVEFLLTKLCDTSSIGELDLKLAGFHLHVVRDLTEKTKTLPPLIPASVSIINVTETPKTNGSVPTTSLAVSKPVDPVPSSGSIQRFLDKAADEGLVIIQSPKVGFFRRSRTIKGKRAPPSCKEKQNVEEGQVICYIEQLGGELPIESDVSGEVIKILRQDGDPVGYGDALVAILPSFPGIKKLQ</sequence>
<dbReference type="Proteomes" id="UP000289340">
    <property type="component" value="Chromosome 11"/>
</dbReference>
<dbReference type="Pfam" id="PF00364">
    <property type="entry name" value="Biotin_lipoyl"/>
    <property type="match status" value="1"/>
</dbReference>
<dbReference type="EMBL" id="QZWG01000011">
    <property type="protein sequence ID" value="RZB84728.1"/>
    <property type="molecule type" value="Genomic_DNA"/>
</dbReference>
<evidence type="ECO:0000313" key="2">
    <source>
        <dbReference type="EMBL" id="RZB84728.1"/>
    </source>
</evidence>
<organism evidence="2 3">
    <name type="scientific">Glycine soja</name>
    <name type="common">Wild soybean</name>
    <dbReference type="NCBI Taxonomy" id="3848"/>
    <lineage>
        <taxon>Eukaryota</taxon>
        <taxon>Viridiplantae</taxon>
        <taxon>Streptophyta</taxon>
        <taxon>Embryophyta</taxon>
        <taxon>Tracheophyta</taxon>
        <taxon>Spermatophyta</taxon>
        <taxon>Magnoliopsida</taxon>
        <taxon>eudicotyledons</taxon>
        <taxon>Gunneridae</taxon>
        <taxon>Pentapetalae</taxon>
        <taxon>rosids</taxon>
        <taxon>fabids</taxon>
        <taxon>Fabales</taxon>
        <taxon>Fabaceae</taxon>
        <taxon>Papilionoideae</taxon>
        <taxon>50 kb inversion clade</taxon>
        <taxon>NPAAA clade</taxon>
        <taxon>indigoferoid/millettioid clade</taxon>
        <taxon>Phaseoleae</taxon>
        <taxon>Glycine</taxon>
        <taxon>Glycine subgen. Soja</taxon>
    </lineage>
</organism>
<feature type="non-terminal residue" evidence="2">
    <location>
        <position position="1"/>
    </location>
</feature>
<dbReference type="FunFam" id="2.40.50.100:FF:000059">
    <property type="entry name" value="Biotin/lipoyl attachment domain-containing protein"/>
    <property type="match status" value="1"/>
</dbReference>
<dbReference type="InterPro" id="IPR053217">
    <property type="entry name" value="ACC_Biotin_Carrier"/>
</dbReference>
<evidence type="ECO:0000313" key="3">
    <source>
        <dbReference type="Proteomes" id="UP000289340"/>
    </source>
</evidence>
<reference evidence="2 3" key="1">
    <citation type="submission" date="2018-09" db="EMBL/GenBank/DDBJ databases">
        <title>A high-quality reference genome of wild soybean provides a powerful tool to mine soybean genomes.</title>
        <authorList>
            <person name="Xie M."/>
            <person name="Chung C.Y.L."/>
            <person name="Li M.-W."/>
            <person name="Wong F.-L."/>
            <person name="Chan T.-F."/>
            <person name="Lam H.-M."/>
        </authorList>
    </citation>
    <scope>NUCLEOTIDE SEQUENCE [LARGE SCALE GENOMIC DNA]</scope>
    <source>
        <strain evidence="3">cv. W05</strain>
        <tissue evidence="2">Hypocotyl of etiolated seedlings</tissue>
    </source>
</reference>
<dbReference type="SUPFAM" id="SSF51230">
    <property type="entry name" value="Single hybrid motif"/>
    <property type="match status" value="1"/>
</dbReference>
<comment type="caution">
    <text evidence="2">The sequence shown here is derived from an EMBL/GenBank/DDBJ whole genome shotgun (WGS) entry which is preliminary data.</text>
</comment>
<dbReference type="PANTHER" id="PTHR47597:SF1">
    <property type="entry name" value="IS A MEMBER OF THE PF|00364 BIOTIN-REQUIRING ENZYMES FAMILY-RELATED"/>
    <property type="match status" value="1"/>
</dbReference>
<feature type="domain" description="Lipoyl-binding" evidence="1">
    <location>
        <begin position="298"/>
        <end position="353"/>
    </location>
</feature>
<gene>
    <name evidence="2" type="ORF">D0Y65_032829</name>
</gene>
<dbReference type="InterPro" id="IPR000089">
    <property type="entry name" value="Biotin_lipoyl"/>
</dbReference>
<dbReference type="Gene3D" id="2.40.50.100">
    <property type="match status" value="1"/>
</dbReference>
<name>A0A445IFW2_GLYSO</name>
<accession>A0A445IFW2</accession>
<proteinExistence type="predicted"/>
<dbReference type="AlphaFoldDB" id="A0A445IFW2"/>
<dbReference type="CDD" id="cd06850">
    <property type="entry name" value="biotinyl_domain"/>
    <property type="match status" value="1"/>
</dbReference>
<protein>
    <recommendedName>
        <fullName evidence="1">Lipoyl-binding domain-containing protein</fullName>
    </recommendedName>
</protein>
<dbReference type="PANTHER" id="PTHR47597">
    <property type="entry name" value="IS A MEMBER OF THE PF|00364 BIOTIN-REQUIRING ENZYMES FAMILY-RELATED"/>
    <property type="match status" value="1"/>
</dbReference>